<feature type="binding site" evidence="3">
    <location>
        <position position="253"/>
    </location>
    <ligand>
        <name>Zn(2+)</name>
        <dbReference type="ChEBI" id="CHEBI:29105"/>
    </ligand>
</feature>
<evidence type="ECO:0000259" key="4">
    <source>
        <dbReference type="PROSITE" id="PS50936"/>
    </source>
</evidence>
<dbReference type="GO" id="GO:0046872">
    <property type="term" value="F:metal ion binding"/>
    <property type="evidence" value="ECO:0007669"/>
    <property type="project" value="UniProtKB-KW"/>
</dbReference>
<dbReference type="GO" id="GO:0005525">
    <property type="term" value="F:GTP binding"/>
    <property type="evidence" value="ECO:0007669"/>
    <property type="project" value="UniProtKB-UniRule"/>
</dbReference>
<dbReference type="NCBIfam" id="TIGR00157">
    <property type="entry name" value="ribosome small subunit-dependent GTPase A"/>
    <property type="match status" value="1"/>
</dbReference>
<dbReference type="AlphaFoldDB" id="A0A080M0D3"/>
<dbReference type="PROSITE" id="PS50936">
    <property type="entry name" value="ENGC_GTPASE"/>
    <property type="match status" value="1"/>
</dbReference>
<gene>
    <name evidence="3 6" type="primary">rsgA</name>
    <name evidence="6" type="ORF">AW09_000040</name>
</gene>
<dbReference type="InterPro" id="IPR004881">
    <property type="entry name" value="Ribosome_biogen_GTPase_RsgA"/>
</dbReference>
<keyword evidence="2 3" id="KW-0342">GTP-binding</keyword>
<keyword evidence="3" id="KW-0862">Zinc</keyword>
<keyword evidence="3" id="KW-0479">Metal-binding</keyword>
<organism evidence="6 7">
    <name type="scientific">Candidatus Accumulibacter phosphatis</name>
    <dbReference type="NCBI Taxonomy" id="327160"/>
    <lineage>
        <taxon>Bacteria</taxon>
        <taxon>Pseudomonadati</taxon>
        <taxon>Pseudomonadota</taxon>
        <taxon>Betaproteobacteria</taxon>
        <taxon>Candidatus Accumulibacter</taxon>
    </lineage>
</organism>
<keyword evidence="3 6" id="KW-0378">Hydrolase</keyword>
<feature type="binding site" evidence="3">
    <location>
        <position position="261"/>
    </location>
    <ligand>
        <name>Zn(2+)</name>
        <dbReference type="ChEBI" id="CHEBI:29105"/>
    </ligand>
</feature>
<sequence length="288" mass="31549">MRLAGSVIAAYGRQYRVELSDGETLLCVPRGKKSELVCGDQVKVQRTSADQGVIATLEPRRTLLYRSDHYKQKLIAANVTQIIIVVATEPPFSDDLITRCIVAAESQDIQVLIVLNKCDLGERVPAASATLLPYEKLGYRVLKLSARNDGERLLPYLADHTSLLIGQSGMGKSTLINALIPEACAPTREFSQALNAGKHTTTHACLYHPSTGAALIDSPGLMAFGLRHLSSEDIAQAFLEMRPLLGQCRFRNCQHHREPDCSILAAVEHGTIDPRRYAVFRSLCAEIG</sequence>
<dbReference type="GO" id="GO:0003924">
    <property type="term" value="F:GTPase activity"/>
    <property type="evidence" value="ECO:0007669"/>
    <property type="project" value="UniProtKB-UniRule"/>
</dbReference>
<feature type="domain" description="EngC GTPase" evidence="4">
    <location>
        <begin position="77"/>
        <end position="222"/>
    </location>
</feature>
<dbReference type="CDD" id="cd01854">
    <property type="entry name" value="YjeQ_EngC"/>
    <property type="match status" value="1"/>
</dbReference>
<dbReference type="Pfam" id="PF03193">
    <property type="entry name" value="RsgA_GTPase"/>
    <property type="match status" value="1"/>
</dbReference>
<name>A0A080M0D3_9PROT</name>
<dbReference type="Gene3D" id="1.10.40.50">
    <property type="entry name" value="Probable gtpase engc, domain 3"/>
    <property type="match status" value="1"/>
</dbReference>
<dbReference type="Gene3D" id="3.40.50.300">
    <property type="entry name" value="P-loop containing nucleotide triphosphate hydrolases"/>
    <property type="match status" value="1"/>
</dbReference>
<dbReference type="PROSITE" id="PS51721">
    <property type="entry name" value="G_CP"/>
    <property type="match status" value="1"/>
</dbReference>
<dbReference type="SUPFAM" id="SSF50249">
    <property type="entry name" value="Nucleic acid-binding proteins"/>
    <property type="match status" value="1"/>
</dbReference>
<comment type="caution">
    <text evidence="6">The sequence shown here is derived from an EMBL/GenBank/DDBJ whole genome shotgun (WGS) entry which is preliminary data.</text>
</comment>
<dbReference type="GO" id="GO:0019843">
    <property type="term" value="F:rRNA binding"/>
    <property type="evidence" value="ECO:0007669"/>
    <property type="project" value="UniProtKB-KW"/>
</dbReference>
<keyword evidence="3" id="KW-0963">Cytoplasm</keyword>
<dbReference type="HAMAP" id="MF_01820">
    <property type="entry name" value="GTPase_RsgA"/>
    <property type="match status" value="1"/>
</dbReference>
<dbReference type="EC" id="3.6.1.-" evidence="3"/>
<dbReference type="InterPro" id="IPR010914">
    <property type="entry name" value="RsgA_GTPase_dom"/>
</dbReference>
<comment type="function">
    <text evidence="3">One of several proteins that assist in the late maturation steps of the functional core of the 30S ribosomal subunit. Helps release RbfA from mature subunits. May play a role in the assembly of ribosomal proteins into the subunit. Circularly permuted GTPase that catalyzes slow GTP hydrolysis, GTPase activity is stimulated by the 30S ribosomal subunit.</text>
</comment>
<feature type="binding site" evidence="3">
    <location>
        <position position="248"/>
    </location>
    <ligand>
        <name>Zn(2+)</name>
        <dbReference type="ChEBI" id="CHEBI:29105"/>
    </ligand>
</feature>
<feature type="binding site" evidence="3">
    <location>
        <position position="255"/>
    </location>
    <ligand>
        <name>Zn(2+)</name>
        <dbReference type="ChEBI" id="CHEBI:29105"/>
    </ligand>
</feature>
<keyword evidence="1 3" id="KW-0547">Nucleotide-binding</keyword>
<dbReference type="GO" id="GO:0005737">
    <property type="term" value="C:cytoplasm"/>
    <property type="evidence" value="ECO:0007669"/>
    <property type="project" value="UniProtKB-SubCell"/>
</dbReference>
<evidence type="ECO:0000313" key="6">
    <source>
        <dbReference type="EMBL" id="KFB74628.1"/>
    </source>
</evidence>
<dbReference type="PANTHER" id="PTHR32120">
    <property type="entry name" value="SMALL RIBOSOMAL SUBUNIT BIOGENESIS GTPASE RSGA"/>
    <property type="match status" value="1"/>
</dbReference>
<comment type="subcellular location">
    <subcellularLocation>
        <location evidence="3">Cytoplasm</location>
    </subcellularLocation>
</comment>
<dbReference type="InterPro" id="IPR030378">
    <property type="entry name" value="G_CP_dom"/>
</dbReference>
<dbReference type="GO" id="GO:0042274">
    <property type="term" value="P:ribosomal small subunit biogenesis"/>
    <property type="evidence" value="ECO:0007669"/>
    <property type="project" value="UniProtKB-UniRule"/>
</dbReference>
<comment type="cofactor">
    <cofactor evidence="3">
        <name>Zn(2+)</name>
        <dbReference type="ChEBI" id="CHEBI:29105"/>
    </cofactor>
    <text evidence="3">Binds 1 zinc ion per subunit.</text>
</comment>
<dbReference type="EMBL" id="JDVG02000009">
    <property type="protein sequence ID" value="KFB74628.1"/>
    <property type="molecule type" value="Genomic_DNA"/>
</dbReference>
<feature type="binding site" evidence="3">
    <location>
        <begin position="116"/>
        <end position="119"/>
    </location>
    <ligand>
        <name>GTP</name>
        <dbReference type="ChEBI" id="CHEBI:37565"/>
    </ligand>
</feature>
<evidence type="ECO:0000259" key="5">
    <source>
        <dbReference type="PROSITE" id="PS51721"/>
    </source>
</evidence>
<comment type="subunit">
    <text evidence="3">Monomer. Associates with 30S ribosomal subunit, binds 16S rRNA.</text>
</comment>
<evidence type="ECO:0000256" key="3">
    <source>
        <dbReference type="HAMAP-Rule" id="MF_01820"/>
    </source>
</evidence>
<evidence type="ECO:0000256" key="1">
    <source>
        <dbReference type="ARBA" id="ARBA00022741"/>
    </source>
</evidence>
<dbReference type="SUPFAM" id="SSF52540">
    <property type="entry name" value="P-loop containing nucleoside triphosphate hydrolases"/>
    <property type="match status" value="1"/>
</dbReference>
<dbReference type="Gene3D" id="2.40.50.140">
    <property type="entry name" value="Nucleic acid-binding proteins"/>
    <property type="match status" value="1"/>
</dbReference>
<reference evidence="6 7" key="1">
    <citation type="submission" date="2014-02" db="EMBL/GenBank/DDBJ databases">
        <title>Expanding our view of genomic diversity in Candidatus Accumulibacter clades.</title>
        <authorList>
            <person name="Skennerton C.T."/>
            <person name="Barr J.J."/>
            <person name="Slater F.R."/>
            <person name="Bond P.L."/>
            <person name="Tyson G.W."/>
        </authorList>
    </citation>
    <scope>NUCLEOTIDE SEQUENCE [LARGE SCALE GENOMIC DNA]</scope>
    <source>
        <strain evidence="7">BA-91</strain>
    </source>
</reference>
<proteinExistence type="inferred from homology"/>
<evidence type="ECO:0000256" key="2">
    <source>
        <dbReference type="ARBA" id="ARBA00023134"/>
    </source>
</evidence>
<feature type="binding site" evidence="3">
    <location>
        <begin position="166"/>
        <end position="174"/>
    </location>
    <ligand>
        <name>GTP</name>
        <dbReference type="ChEBI" id="CHEBI:37565"/>
    </ligand>
</feature>
<evidence type="ECO:0000313" key="7">
    <source>
        <dbReference type="Proteomes" id="UP000020077"/>
    </source>
</evidence>
<dbReference type="InterPro" id="IPR012340">
    <property type="entry name" value="NA-bd_OB-fold"/>
</dbReference>
<comment type="similarity">
    <text evidence="3">Belongs to the TRAFAC class YlqF/YawG GTPase family. RsgA subfamily.</text>
</comment>
<protein>
    <recommendedName>
        <fullName evidence="3">Small ribosomal subunit biogenesis GTPase RsgA</fullName>
        <ecNumber evidence="3">3.6.1.-</ecNumber>
    </recommendedName>
</protein>
<keyword evidence="3" id="KW-0699">rRNA-binding</keyword>
<dbReference type="Proteomes" id="UP000020077">
    <property type="component" value="Unassembled WGS sequence"/>
</dbReference>
<accession>A0A080M0D3</accession>
<dbReference type="InterPro" id="IPR027417">
    <property type="entry name" value="P-loop_NTPase"/>
</dbReference>
<keyword evidence="3" id="KW-0690">Ribosome biogenesis</keyword>
<keyword evidence="3" id="KW-0694">RNA-binding</keyword>
<dbReference type="PANTHER" id="PTHR32120:SF11">
    <property type="entry name" value="SMALL RIBOSOMAL SUBUNIT BIOGENESIS GTPASE RSGA 1, MITOCHONDRIAL-RELATED"/>
    <property type="match status" value="1"/>
</dbReference>
<feature type="domain" description="CP-type G" evidence="5">
    <location>
        <begin position="68"/>
        <end position="224"/>
    </location>
</feature>